<accession>A0ABP1EPY9</accession>
<comment type="caution">
    <text evidence="2">The sequence shown here is derived from an EMBL/GenBank/DDBJ whole genome shotgun (WGS) entry which is preliminary data.</text>
</comment>
<evidence type="ECO:0000313" key="3">
    <source>
        <dbReference type="Proteomes" id="UP001497416"/>
    </source>
</evidence>
<protein>
    <submittedName>
        <fullName evidence="2">Uncharacterized protein</fullName>
    </submittedName>
</protein>
<feature type="signal peptide" evidence="1">
    <location>
        <begin position="1"/>
        <end position="23"/>
    </location>
</feature>
<dbReference type="Proteomes" id="UP001497416">
    <property type="component" value="Unassembled WGS sequence"/>
</dbReference>
<dbReference type="RefSeq" id="WP_348713069.1">
    <property type="nucleotide sequence ID" value="NZ_CAXIXY010000006.1"/>
</dbReference>
<name>A0ABP1EPY9_9FLAO</name>
<gene>
    <name evidence="2" type="ORF">T190607A01A_40140</name>
</gene>
<feature type="chain" id="PRO_5047204919" evidence="1">
    <location>
        <begin position="24"/>
        <end position="233"/>
    </location>
</feature>
<keyword evidence="3" id="KW-1185">Reference proteome</keyword>
<organism evidence="2 3">
    <name type="scientific">Tenacibaculum platacis</name>
    <dbReference type="NCBI Taxonomy" id="3137852"/>
    <lineage>
        <taxon>Bacteria</taxon>
        <taxon>Pseudomonadati</taxon>
        <taxon>Bacteroidota</taxon>
        <taxon>Flavobacteriia</taxon>
        <taxon>Flavobacteriales</taxon>
        <taxon>Flavobacteriaceae</taxon>
        <taxon>Tenacibaculum</taxon>
    </lineage>
</organism>
<dbReference type="EMBL" id="CAXIXY010000006">
    <property type="protein sequence ID" value="CAL2091076.1"/>
    <property type="molecule type" value="Genomic_DNA"/>
</dbReference>
<evidence type="ECO:0000313" key="2">
    <source>
        <dbReference type="EMBL" id="CAL2091076.1"/>
    </source>
</evidence>
<sequence length="233" mass="27876">MRKDNIQKLVLILFVFCFKNLLAQDKEPIFLSTSDNVLKYLKVISEKDFLDNRSNLTLKIEEIFKDYHYFPKKQSLIKTLGSFDSDMFDIYSKDSILIKGRNKDILIYNYMSKLDDRDFRFVESVSEYSNHLFFLVSGYETWDSVVVNLEDKEVYSFPDIPVLVNKNEYLVVSNYYGEGVFYYFNRATSKVLWFDLANFDIKDYYLKDREIFFQLVSNDNNSQTYFYSLSYKD</sequence>
<keyword evidence="1" id="KW-0732">Signal</keyword>
<proteinExistence type="predicted"/>
<reference evidence="2 3" key="1">
    <citation type="submission" date="2024-05" db="EMBL/GenBank/DDBJ databases">
        <authorList>
            <person name="Duchaud E."/>
        </authorList>
    </citation>
    <scope>NUCLEOTIDE SEQUENCE [LARGE SCALE GENOMIC DNA]</scope>
    <source>
        <strain evidence="2">Ena-SAMPLE-TAB-13-05-2024-13:56:06:370-140302</strain>
    </source>
</reference>
<evidence type="ECO:0000256" key="1">
    <source>
        <dbReference type="SAM" id="SignalP"/>
    </source>
</evidence>